<dbReference type="OrthoDB" id="9816564at2"/>
<dbReference type="GO" id="GO:0016740">
    <property type="term" value="F:transferase activity"/>
    <property type="evidence" value="ECO:0007669"/>
    <property type="project" value="UniProtKB-KW"/>
</dbReference>
<dbReference type="Pfam" id="PF00535">
    <property type="entry name" value="Glycos_transf_2"/>
    <property type="match status" value="1"/>
</dbReference>
<reference evidence="5 6" key="1">
    <citation type="journal article" date="2013" name="Genome Announc.">
        <title>Complete Genome Sequence of Burkholderia sp. Strain RPE64, Bacterial Symbiont of the Bean Bug Riptortus pedestris.</title>
        <authorList>
            <person name="Shibata T.F."/>
            <person name="Maeda T."/>
            <person name="Nikoh N."/>
            <person name="Yamaguchi K."/>
            <person name="Oshima K."/>
            <person name="Hattori M."/>
            <person name="Nishiyama T."/>
            <person name="Hasebe M."/>
            <person name="Fukatsu T."/>
            <person name="Kikuchi Y."/>
            <person name="Shigenobu S."/>
        </authorList>
    </citation>
    <scope>NUCLEOTIDE SEQUENCE [LARGE SCALE GENOMIC DNA]</scope>
</reference>
<dbReference type="PATRIC" id="fig|758793.3.peg.2199"/>
<dbReference type="HOGENOM" id="CLU_005003_5_0_4"/>
<dbReference type="InterPro" id="IPR050834">
    <property type="entry name" value="Glycosyltransf_2"/>
</dbReference>
<proteinExistence type="inferred from homology"/>
<reference evidence="5 6" key="2">
    <citation type="journal article" date="2018" name="Int. J. Syst. Evol. Microbiol.">
        <title>Burkholderia insecticola sp. nov., a gut symbiotic bacterium of the bean bug Riptortus pedestris.</title>
        <authorList>
            <person name="Takeshita K."/>
            <person name="Tamaki H."/>
            <person name="Ohbayashi T."/>
            <person name="Meng X.-Y."/>
            <person name="Sone T."/>
            <person name="Mitani Y."/>
            <person name="Peeters C."/>
            <person name="Kikuchi Y."/>
            <person name="Vandamme P."/>
        </authorList>
    </citation>
    <scope>NUCLEOTIDE SEQUENCE [LARGE SCALE GENOMIC DNA]</scope>
    <source>
        <strain evidence="5">RPE64</strain>
    </source>
</reference>
<evidence type="ECO:0000313" key="5">
    <source>
        <dbReference type="EMBL" id="BAN23950.1"/>
    </source>
</evidence>
<keyword evidence="6" id="KW-1185">Reference proteome</keyword>
<evidence type="ECO:0000256" key="2">
    <source>
        <dbReference type="ARBA" id="ARBA00022676"/>
    </source>
</evidence>
<accession>R4WSL9</accession>
<dbReference type="PANTHER" id="PTHR43685">
    <property type="entry name" value="GLYCOSYLTRANSFERASE"/>
    <property type="match status" value="1"/>
</dbReference>
<dbReference type="SUPFAM" id="SSF53448">
    <property type="entry name" value="Nucleotide-diphospho-sugar transferases"/>
    <property type="match status" value="2"/>
</dbReference>
<dbReference type="STRING" id="758793.BRPE64_ACDS21960"/>
<evidence type="ECO:0000256" key="3">
    <source>
        <dbReference type="ARBA" id="ARBA00022679"/>
    </source>
</evidence>
<dbReference type="AlphaFoldDB" id="R4WSL9"/>
<keyword evidence="2" id="KW-0328">Glycosyltransferase</keyword>
<name>R4WSL9_9BURK</name>
<dbReference type="KEGG" id="buo:BRPE64_ACDS21960"/>
<keyword evidence="3 5" id="KW-0808">Transferase</keyword>
<evidence type="ECO:0000259" key="4">
    <source>
        <dbReference type="Pfam" id="PF00535"/>
    </source>
</evidence>
<dbReference type="GO" id="GO:0044010">
    <property type="term" value="P:single-species biofilm formation"/>
    <property type="evidence" value="ECO:0007669"/>
    <property type="project" value="TreeGrafter"/>
</dbReference>
<feature type="domain" description="Glycosyltransferase 2-like" evidence="4">
    <location>
        <begin position="94"/>
        <end position="204"/>
    </location>
</feature>
<dbReference type="EMBL" id="AP013058">
    <property type="protein sequence ID" value="BAN23950.1"/>
    <property type="molecule type" value="Genomic_DNA"/>
</dbReference>
<evidence type="ECO:0000313" key="6">
    <source>
        <dbReference type="Proteomes" id="UP000013966"/>
    </source>
</evidence>
<organism evidence="5 6">
    <name type="scientific">Caballeronia insecticola</name>
    <dbReference type="NCBI Taxonomy" id="758793"/>
    <lineage>
        <taxon>Bacteria</taxon>
        <taxon>Pseudomonadati</taxon>
        <taxon>Pseudomonadota</taxon>
        <taxon>Betaproteobacteria</taxon>
        <taxon>Burkholderiales</taxon>
        <taxon>Burkholderiaceae</taxon>
        <taxon>Caballeronia</taxon>
    </lineage>
</organism>
<dbReference type="Proteomes" id="UP000013966">
    <property type="component" value="Chromosome 1"/>
</dbReference>
<dbReference type="InterPro" id="IPR029044">
    <property type="entry name" value="Nucleotide-diphossugar_trans"/>
</dbReference>
<dbReference type="InterPro" id="IPR001173">
    <property type="entry name" value="Glyco_trans_2-like"/>
</dbReference>
<gene>
    <name evidence="5" type="ORF">BRPE64_ACDS21960</name>
</gene>
<comment type="similarity">
    <text evidence="1">Belongs to the glycosyltransferase 2 family.</text>
</comment>
<dbReference type="CDD" id="cd04184">
    <property type="entry name" value="GT2_RfbC_Mx_like"/>
    <property type="match status" value="1"/>
</dbReference>
<sequence>MGKSSDSGLARAAQRLSGALTKVRDAGGVKSAAGAAWRMIRREGFRSALSRIGGMSREAARYAEWVAAYDTPGDAELEALRLELDQAGIDTLISVVVPVYNTPERYLREMIDSVLRQAYPHWELCVADDASTAPHVRTVLEEYARRDARIRIVIRPSNGHISEASNSALELARGSFVALLDHDDILPPHALAVVAKYIHAHPDARLLYSDEDKLSEDGRRHTPHFKPDWDPELILQYNLFSHLGVYETRLMREVGGFRKGLEGSQDHDLVLRCLRAAGDGAVVHIPHVLYHWRTIEGSTAVSADEKPYALVASIRAISDHLREMNVNAEVHAPQPQFPFVRIDYRLPARPPSVHLLVMHAGDTAALTRCVQSIVTRTVYANFRVSVVGAPAEHNEMPASFGTMPEGVGFIPAPTDGVAMSRLEDTYLCFVDERVEVSEPSWLDELMRQASRPGIGAVGASLWCPDGRLHAGGLILTSETSAVPIHAGIARRSTGYFGRAMLTQTVSALSWSCAVVNRTTFLAAGGFGRNEYGDVSGDIALSLRLAEDGSRNVFVPRAAVLTHARPSDAHVNANAPRSEQVSVRDRAYNPNLSLMREARSATFELSFPPRIEPLE</sequence>
<dbReference type="PANTHER" id="PTHR43685:SF5">
    <property type="entry name" value="GLYCOSYLTRANSFERASE EPSE-RELATED"/>
    <property type="match status" value="1"/>
</dbReference>
<protein>
    <submittedName>
        <fullName evidence="5">Glycosyl transferase family 2</fullName>
    </submittedName>
</protein>
<dbReference type="Gene3D" id="3.90.550.10">
    <property type="entry name" value="Spore Coat Polysaccharide Biosynthesis Protein SpsA, Chain A"/>
    <property type="match status" value="2"/>
</dbReference>
<evidence type="ECO:0000256" key="1">
    <source>
        <dbReference type="ARBA" id="ARBA00006739"/>
    </source>
</evidence>
<dbReference type="RefSeq" id="WP_016346099.1">
    <property type="nucleotide sequence ID" value="NC_021287.1"/>
</dbReference>